<dbReference type="RefSeq" id="WP_167999190.1">
    <property type="nucleotide sequence ID" value="NZ_JAATEO010000002.1"/>
</dbReference>
<protein>
    <submittedName>
        <fullName evidence="1">Uncharacterized protein</fullName>
    </submittedName>
</protein>
<organism evidence="1 2">
    <name type="scientific">Micromonospora thermarum</name>
    <dbReference type="NCBI Taxonomy" id="2720024"/>
    <lineage>
        <taxon>Bacteria</taxon>
        <taxon>Bacillati</taxon>
        <taxon>Actinomycetota</taxon>
        <taxon>Actinomycetes</taxon>
        <taxon>Micromonosporales</taxon>
        <taxon>Micromonosporaceae</taxon>
        <taxon>Micromonospora</taxon>
    </lineage>
</organism>
<sequence>MAAFLLSREDDMLKPHWYLTDADWFGQLPDAPRLDDDEHAVIDQLAALLHGETHFDPAKTVAVTRVILLAVEHLGDTMTYAAGIHDLTELARLLCGLNLIQAHLTQTVQRIAEHVNGRTFTGLAHAPAAGVQALTDSLSTAGANGEMFAGHLKEAHLILRALTT</sequence>
<comment type="caution">
    <text evidence="1">The sequence shown here is derived from an EMBL/GenBank/DDBJ whole genome shotgun (WGS) entry which is preliminary data.</text>
</comment>
<accession>A0ABX0Z3G3</accession>
<evidence type="ECO:0000313" key="1">
    <source>
        <dbReference type="EMBL" id="NJP30751.1"/>
    </source>
</evidence>
<dbReference type="Proteomes" id="UP000783871">
    <property type="component" value="Unassembled WGS sequence"/>
</dbReference>
<reference evidence="1 2" key="1">
    <citation type="submission" date="2020-03" db="EMBL/GenBank/DDBJ databases">
        <title>WGS of actinomycetes isolated from Thailand.</title>
        <authorList>
            <person name="Thawai C."/>
        </authorList>
    </citation>
    <scope>NUCLEOTIDE SEQUENCE [LARGE SCALE GENOMIC DNA]</scope>
    <source>
        <strain evidence="1 2">HSS6-12</strain>
    </source>
</reference>
<gene>
    <name evidence="1" type="ORF">HCJ94_01770</name>
</gene>
<proteinExistence type="predicted"/>
<keyword evidence="2" id="KW-1185">Reference proteome</keyword>
<name>A0ABX0Z3G3_9ACTN</name>
<dbReference type="EMBL" id="JAATEO010000002">
    <property type="protein sequence ID" value="NJP30751.1"/>
    <property type="molecule type" value="Genomic_DNA"/>
</dbReference>
<evidence type="ECO:0000313" key="2">
    <source>
        <dbReference type="Proteomes" id="UP000783871"/>
    </source>
</evidence>